<evidence type="ECO:0000256" key="3">
    <source>
        <dbReference type="ARBA" id="ARBA00022630"/>
    </source>
</evidence>
<evidence type="ECO:0008006" key="9">
    <source>
        <dbReference type="Google" id="ProtNLM"/>
    </source>
</evidence>
<dbReference type="PANTHER" id="PTHR42784">
    <property type="entry name" value="PYRANOSE 2-OXIDASE"/>
    <property type="match status" value="1"/>
</dbReference>
<dbReference type="OMA" id="HAYWLGF"/>
<evidence type="ECO:0000256" key="5">
    <source>
        <dbReference type="ARBA" id="ARBA00023002"/>
    </source>
</evidence>
<gene>
    <name evidence="7" type="ORF">ABL78_0106</name>
</gene>
<comment type="cofactor">
    <cofactor evidence="1">
        <name>FAD</name>
        <dbReference type="ChEBI" id="CHEBI:57692"/>
    </cofactor>
</comment>
<dbReference type="EMBL" id="LJSK01000001">
    <property type="protein sequence ID" value="KPI90873.1"/>
    <property type="molecule type" value="Genomic_DNA"/>
</dbReference>
<accession>A0A0N1IAY3</accession>
<keyword evidence="4" id="KW-0274">FAD</keyword>
<dbReference type="GO" id="GO:0016491">
    <property type="term" value="F:oxidoreductase activity"/>
    <property type="evidence" value="ECO:0007669"/>
    <property type="project" value="UniProtKB-KW"/>
</dbReference>
<dbReference type="Gene3D" id="3.50.50.60">
    <property type="entry name" value="FAD/NAD(P)-binding domain"/>
    <property type="match status" value="1"/>
</dbReference>
<evidence type="ECO:0000256" key="1">
    <source>
        <dbReference type="ARBA" id="ARBA00001974"/>
    </source>
</evidence>
<protein>
    <recommendedName>
        <fullName evidence="9">Glucose-methanol-choline oxidoreductase N-terminal domain-containing protein</fullName>
    </recommendedName>
</protein>
<keyword evidence="6" id="KW-0732">Signal</keyword>
<dbReference type="SUPFAM" id="SSF51905">
    <property type="entry name" value="FAD/NAD(P)-binding domain"/>
    <property type="match status" value="1"/>
</dbReference>
<sequence length="710" mass="76385">MIAVIAAFVVVFLTCWCLNFRPRSTNQLKPPYQSCDRAESVPPCDYVVIGAGAAGLSAVATLLHQTPDDTHVTLIEGGTDPQSSSFLTLLLSAGRRDRLLSFAPDLVRIPAETLPGGAQPTFMGLHTPDEGYLAQRPWHFSKAEEKVATTAETSGSEGAASAPSAGAAVALTAAEAAKANRYRLLQYTPFPRGVGIGGTALLDWGMHLNSIWPAHDVAPTPTGLKKALWARTPVHFPAIRNPLSWAFAETVRDTKLVPPHLPTPDAPVERGTVFPAYLHLDKDGRRLAMPSALLADIAPDVLRRRLSVLTGHKVVGVALDSEAKDKGSEGETDNAGRKLRRVRGVCVCRSGATAAEKLRTIPVARGVVVAAGAVHTPQLLHDIAAAHKLMPLRSLSNAVLLRDALALPLIFPSMPAISADAFNARDLKSSAMWWLTQRGPFLAPLGDTFASLRLPQIGPQAELRILLLPFGGRDAVRFKSMGWDTVLATPLQAYTMLLIVQGIDGLHHQLSLDKVVAIPGAAHARGLCPHNTAASLPAEVHRQVQEAFMLGIKECRCLTKESPLSSLSPSPGAESVDFTLLVPTDEAKAVRLAQLSRQMPSKRTARNKEELRELMQWSRKQLMTESYMRRYVDAHAYWLGFASGSSEMFLASPSSSMRVAGLENMFVGDASAVTTEQWSGAGQRDTLAAGSRSTTMHVAEKAVAELVKVH</sequence>
<reference evidence="7 8" key="1">
    <citation type="journal article" date="2015" name="PLoS Pathog.">
        <title>Leptomonas seymouri: Adaptations to the Dixenous Life Cycle Analyzed by Genome Sequencing, Transcriptome Profiling and Co-infection with Leishmania donovani.</title>
        <authorList>
            <person name="Kraeva N."/>
            <person name="Butenko A."/>
            <person name="Hlavacova J."/>
            <person name="Kostygov A."/>
            <person name="Myskova J."/>
            <person name="Grybchuk D."/>
            <person name="Lestinova T."/>
            <person name="Votypka J."/>
            <person name="Volf P."/>
            <person name="Opperdoes F."/>
            <person name="Flegontov P."/>
            <person name="Lukes J."/>
            <person name="Yurchenko V."/>
        </authorList>
    </citation>
    <scope>NUCLEOTIDE SEQUENCE [LARGE SCALE GENOMIC DNA]</scope>
    <source>
        <strain evidence="7 8">ATCC 30220</strain>
    </source>
</reference>
<keyword evidence="3" id="KW-0285">Flavoprotein</keyword>
<evidence type="ECO:0000313" key="7">
    <source>
        <dbReference type="EMBL" id="KPI90873.1"/>
    </source>
</evidence>
<name>A0A0N1IAY3_LEPSE</name>
<dbReference type="Proteomes" id="UP000038009">
    <property type="component" value="Unassembled WGS sequence"/>
</dbReference>
<feature type="signal peptide" evidence="6">
    <location>
        <begin position="1"/>
        <end position="17"/>
    </location>
</feature>
<dbReference type="InterPro" id="IPR036188">
    <property type="entry name" value="FAD/NAD-bd_sf"/>
</dbReference>
<dbReference type="InterPro" id="IPR051473">
    <property type="entry name" value="P2Ox-like"/>
</dbReference>
<comment type="caution">
    <text evidence="7">The sequence shown here is derived from an EMBL/GenBank/DDBJ whole genome shotgun (WGS) entry which is preliminary data.</text>
</comment>
<dbReference type="AlphaFoldDB" id="A0A0N1IAY3"/>
<keyword evidence="5" id="KW-0560">Oxidoreductase</keyword>
<dbReference type="VEuPathDB" id="TriTrypDB:Lsey_0001_1060"/>
<evidence type="ECO:0000313" key="8">
    <source>
        <dbReference type="Proteomes" id="UP000038009"/>
    </source>
</evidence>
<dbReference type="OrthoDB" id="269227at2759"/>
<evidence type="ECO:0000256" key="6">
    <source>
        <dbReference type="SAM" id="SignalP"/>
    </source>
</evidence>
<keyword evidence="8" id="KW-1185">Reference proteome</keyword>
<proteinExistence type="inferred from homology"/>
<comment type="similarity">
    <text evidence="2">Belongs to the GMC oxidoreductase family.</text>
</comment>
<feature type="chain" id="PRO_5005873822" description="Glucose-methanol-choline oxidoreductase N-terminal domain-containing protein" evidence="6">
    <location>
        <begin position="18"/>
        <end position="710"/>
    </location>
</feature>
<dbReference type="PANTHER" id="PTHR42784:SF1">
    <property type="entry name" value="PYRANOSE 2-OXIDASE"/>
    <property type="match status" value="1"/>
</dbReference>
<evidence type="ECO:0000256" key="2">
    <source>
        <dbReference type="ARBA" id="ARBA00010790"/>
    </source>
</evidence>
<organism evidence="7 8">
    <name type="scientific">Leptomonas seymouri</name>
    <dbReference type="NCBI Taxonomy" id="5684"/>
    <lineage>
        <taxon>Eukaryota</taxon>
        <taxon>Discoba</taxon>
        <taxon>Euglenozoa</taxon>
        <taxon>Kinetoplastea</taxon>
        <taxon>Metakinetoplastina</taxon>
        <taxon>Trypanosomatida</taxon>
        <taxon>Trypanosomatidae</taxon>
        <taxon>Leishmaniinae</taxon>
        <taxon>Leptomonas</taxon>
    </lineage>
</organism>
<evidence type="ECO:0000256" key="4">
    <source>
        <dbReference type="ARBA" id="ARBA00022827"/>
    </source>
</evidence>